<name>A0A1I7V2A8_9PELO</name>
<organism evidence="3 4">
    <name type="scientific">Caenorhabditis tropicalis</name>
    <dbReference type="NCBI Taxonomy" id="1561998"/>
    <lineage>
        <taxon>Eukaryota</taxon>
        <taxon>Metazoa</taxon>
        <taxon>Ecdysozoa</taxon>
        <taxon>Nematoda</taxon>
        <taxon>Chromadorea</taxon>
        <taxon>Rhabditida</taxon>
        <taxon>Rhabditina</taxon>
        <taxon>Rhabditomorpha</taxon>
        <taxon>Rhabditoidea</taxon>
        <taxon>Rhabditidae</taxon>
        <taxon>Peloderinae</taxon>
        <taxon>Caenorhabditis</taxon>
    </lineage>
</organism>
<dbReference type="WBParaSite" id="Csp11.Scaffold630.g21686.t1">
    <property type="protein sequence ID" value="Csp11.Scaffold630.g21686.t1"/>
    <property type="gene ID" value="Csp11.Scaffold630.g21686"/>
</dbReference>
<sequence length="172" mass="19920">MSSISFFISFLFLSVGLNAQRSTNCGSWNFRKHFRCLFKELIFAKDLALLNLNNTQDIQRLQGSCDALQVCYSSMECQNMNTIELTNKMKAACEGLLYIFEEHSDCSRKIENIREKCKPRTSCANMFGEKNCGRDLIIERCSKEEWVGFRNSMIKLMTVADPMCDLDQYRKL</sequence>
<keyword evidence="1" id="KW-0732">Signal</keyword>
<dbReference type="InterPro" id="IPR002542">
    <property type="entry name" value="T20D4.11-like_dom"/>
</dbReference>
<evidence type="ECO:0000313" key="4">
    <source>
        <dbReference type="WBParaSite" id="Csp11.Scaffold630.g21686.t1"/>
    </source>
</evidence>
<feature type="signal peptide" evidence="1">
    <location>
        <begin position="1"/>
        <end position="19"/>
    </location>
</feature>
<proteinExistence type="predicted"/>
<feature type="chain" id="PRO_5009309663" evidence="1">
    <location>
        <begin position="20"/>
        <end position="172"/>
    </location>
</feature>
<feature type="domain" description="T20D4.11-like" evidence="2">
    <location>
        <begin position="25"/>
        <end position="164"/>
    </location>
</feature>
<keyword evidence="3" id="KW-1185">Reference proteome</keyword>
<evidence type="ECO:0000313" key="3">
    <source>
        <dbReference type="Proteomes" id="UP000095282"/>
    </source>
</evidence>
<protein>
    <submittedName>
        <fullName evidence="4">DUF19 domain-containing protein</fullName>
    </submittedName>
</protein>
<dbReference type="AlphaFoldDB" id="A0A1I7V2A8"/>
<dbReference type="Pfam" id="PF01579">
    <property type="entry name" value="DUF19"/>
    <property type="match status" value="1"/>
</dbReference>
<dbReference type="Proteomes" id="UP000095282">
    <property type="component" value="Unplaced"/>
</dbReference>
<evidence type="ECO:0000256" key="1">
    <source>
        <dbReference type="SAM" id="SignalP"/>
    </source>
</evidence>
<dbReference type="PANTHER" id="PTHR21453:SF28">
    <property type="entry name" value="DUF19 DOMAIN-CONTAINING PROTEIN-RELATED"/>
    <property type="match status" value="1"/>
</dbReference>
<dbReference type="PANTHER" id="PTHR21453">
    <property type="entry name" value="DUF19 DOMAIN-CONTAINING PROTEIN-RELATED-RELATED"/>
    <property type="match status" value="1"/>
</dbReference>
<dbReference type="InterPro" id="IPR016638">
    <property type="entry name" value="UPF0376"/>
</dbReference>
<reference evidence="4" key="1">
    <citation type="submission" date="2016-11" db="UniProtKB">
        <authorList>
            <consortium name="WormBaseParasite"/>
        </authorList>
    </citation>
    <scope>IDENTIFICATION</scope>
</reference>
<accession>A0A1I7V2A8</accession>
<dbReference type="eggNOG" id="ENOG502TI6J">
    <property type="taxonomic scope" value="Eukaryota"/>
</dbReference>
<dbReference type="PIRSF" id="PIRSF015697">
    <property type="entry name" value="UCP015697"/>
    <property type="match status" value="1"/>
</dbReference>
<evidence type="ECO:0000259" key="2">
    <source>
        <dbReference type="Pfam" id="PF01579"/>
    </source>
</evidence>